<gene>
    <name evidence="1" type="ORF">ACJMK2_028535</name>
</gene>
<organism evidence="1 2">
    <name type="scientific">Sinanodonta woodiana</name>
    <name type="common">Chinese pond mussel</name>
    <name type="synonym">Anodonta woodiana</name>
    <dbReference type="NCBI Taxonomy" id="1069815"/>
    <lineage>
        <taxon>Eukaryota</taxon>
        <taxon>Metazoa</taxon>
        <taxon>Spiralia</taxon>
        <taxon>Lophotrochozoa</taxon>
        <taxon>Mollusca</taxon>
        <taxon>Bivalvia</taxon>
        <taxon>Autobranchia</taxon>
        <taxon>Heteroconchia</taxon>
        <taxon>Palaeoheterodonta</taxon>
        <taxon>Unionida</taxon>
        <taxon>Unionoidea</taxon>
        <taxon>Unionidae</taxon>
        <taxon>Unioninae</taxon>
        <taxon>Sinanodonta</taxon>
    </lineage>
</organism>
<reference evidence="1 2" key="1">
    <citation type="submission" date="2024-11" db="EMBL/GenBank/DDBJ databases">
        <title>Chromosome-level genome assembly of the freshwater bivalve Anodonta woodiana.</title>
        <authorList>
            <person name="Chen X."/>
        </authorList>
    </citation>
    <scope>NUCLEOTIDE SEQUENCE [LARGE SCALE GENOMIC DNA]</scope>
    <source>
        <strain evidence="1">MN2024</strain>
        <tissue evidence="1">Gills</tissue>
    </source>
</reference>
<sequence length="442" mass="48280">MNATISMTFSKVRNVYSCGDDLNIEVPSVSSTILAECSSGKIIFNNASQQITTENPASVAEQISTSANQPMQTTIETESVTSATTTTSAISSSSITAYNVDEACYGSHQDDYVKPVCPAGHVIYVSDVYTYAKRKSTGCREESSYDFHNETYCCQYVNGTEDCGMRYSGLPSGFSHYVNCNGYNNCTVHVAWNYTLLCCDQNVYLARTNYMRMHYQCIAESSIVELPSAQRFGPMKEIHIRNVGYPRQIRYCNVTSGYLATITSSSGAIVIRTLDLRLAFNGTGRCGQKLHITILYNSTTNNITIRIDNTLSNESGNFWVKVTAKDTNATISMTVDKLLLAYGCGDDLNIEIPSVSSTILAECSSGKVLLVNGSQQTTTENPTSAAHQLSTSAYQQTPTTIVTESVTTPSSTTMTSENWSSSVTGKLRPYSHVHKLLQSSVE</sequence>
<dbReference type="AlphaFoldDB" id="A0ABD3X7F5"/>
<evidence type="ECO:0000313" key="2">
    <source>
        <dbReference type="Proteomes" id="UP001634394"/>
    </source>
</evidence>
<dbReference type="CDD" id="cd22823">
    <property type="entry name" value="Gal_Rha_Lectin"/>
    <property type="match status" value="1"/>
</dbReference>
<evidence type="ECO:0000313" key="1">
    <source>
        <dbReference type="EMBL" id="KAL3882167.1"/>
    </source>
</evidence>
<name>A0ABD3X7F5_SINWO</name>
<comment type="caution">
    <text evidence="1">The sequence shown here is derived from an EMBL/GenBank/DDBJ whole genome shotgun (WGS) entry which is preliminary data.</text>
</comment>
<protein>
    <submittedName>
        <fullName evidence="1">Uncharacterized protein</fullName>
    </submittedName>
</protein>
<keyword evidence="2" id="KW-1185">Reference proteome</keyword>
<proteinExistence type="predicted"/>
<dbReference type="Proteomes" id="UP001634394">
    <property type="component" value="Unassembled WGS sequence"/>
</dbReference>
<accession>A0ABD3X7F5</accession>
<dbReference type="EMBL" id="JBJQND010000003">
    <property type="protein sequence ID" value="KAL3882167.1"/>
    <property type="molecule type" value="Genomic_DNA"/>
</dbReference>